<name>A0A9P4XMV6_9HYPO</name>
<sequence length="340" mass="37619">MGDQHPSSTKPPDTQCQPREGKLALGRWLAQDPKDDGVPFTSNLRAAQEFLTEEIRSEGQPKDDDISVDSLHRVAGFQVTDEENWSSANPIPPCHHQNNKGDCGQPSSNAHDTSQSEDDFVHQQQEHLRHVLFSSSGQETLEQPFNQASIPSVPPETSDYSGTSYGAIQQNNEVDQCLDTPDATWIHEITCDRRRALLQLYGKVQQELSTIDSASGNQQPFASENSGFNSSLYPSHGYSVGGTSVTHTPAPLRHANPIRSQFSAHPSLIEPLKYCSTTIPSCSSDTHSRAIDEASSEMTFSTTPTTNISFNRNNFWPFNLEPTQALHSNMVNEFAYFLII</sequence>
<accession>A0A9P4XMV6</accession>
<protein>
    <submittedName>
        <fullName evidence="2">Uncharacterized protein</fullName>
    </submittedName>
</protein>
<dbReference type="AlphaFoldDB" id="A0A9P4XMV6"/>
<dbReference type="Proteomes" id="UP000801864">
    <property type="component" value="Unassembled WGS sequence"/>
</dbReference>
<evidence type="ECO:0000313" key="3">
    <source>
        <dbReference type="Proteomes" id="UP000801864"/>
    </source>
</evidence>
<feature type="compositionally biased region" description="Polar residues" evidence="1">
    <location>
        <begin position="1"/>
        <end position="17"/>
    </location>
</feature>
<gene>
    <name evidence="2" type="ORF">CFAM422_002404</name>
</gene>
<dbReference type="EMBL" id="QLNT01000003">
    <property type="protein sequence ID" value="KAF3075264.1"/>
    <property type="molecule type" value="Genomic_DNA"/>
</dbReference>
<evidence type="ECO:0000256" key="1">
    <source>
        <dbReference type="SAM" id="MobiDB-lite"/>
    </source>
</evidence>
<proteinExistence type="predicted"/>
<feature type="region of interest" description="Disordered" evidence="1">
    <location>
        <begin position="79"/>
        <end position="119"/>
    </location>
</feature>
<keyword evidence="3" id="KW-1185">Reference proteome</keyword>
<organism evidence="2 3">
    <name type="scientific">Trichoderma lentiforme</name>
    <dbReference type="NCBI Taxonomy" id="1567552"/>
    <lineage>
        <taxon>Eukaryota</taxon>
        <taxon>Fungi</taxon>
        <taxon>Dikarya</taxon>
        <taxon>Ascomycota</taxon>
        <taxon>Pezizomycotina</taxon>
        <taxon>Sordariomycetes</taxon>
        <taxon>Hypocreomycetidae</taxon>
        <taxon>Hypocreales</taxon>
        <taxon>Hypocreaceae</taxon>
        <taxon>Trichoderma</taxon>
    </lineage>
</organism>
<feature type="region of interest" description="Disordered" evidence="1">
    <location>
        <begin position="1"/>
        <end position="21"/>
    </location>
</feature>
<reference evidence="2 3" key="1">
    <citation type="submission" date="2018-06" db="EMBL/GenBank/DDBJ databases">
        <title>Genome analysis of cellulolytic fungus Trichoderma lentiforme CFAM-422.</title>
        <authorList>
            <person name="Steindorff A.S."/>
            <person name="Formighieri E.F."/>
            <person name="Midorikawa G.E.O."/>
            <person name="Tamietti M.S."/>
            <person name="Ramos E.Z."/>
            <person name="Silva A.S."/>
            <person name="Bon E.P.S."/>
            <person name="Mendes T.D."/>
            <person name="Damaso M.C.T."/>
            <person name="Favaro L.C.L."/>
        </authorList>
    </citation>
    <scope>NUCLEOTIDE SEQUENCE [LARGE SCALE GENOMIC DNA]</scope>
    <source>
        <strain evidence="2 3">CFAM-422</strain>
    </source>
</reference>
<comment type="caution">
    <text evidence="2">The sequence shown here is derived from an EMBL/GenBank/DDBJ whole genome shotgun (WGS) entry which is preliminary data.</text>
</comment>
<evidence type="ECO:0000313" key="2">
    <source>
        <dbReference type="EMBL" id="KAF3075264.1"/>
    </source>
</evidence>